<dbReference type="PANTHER" id="PTHR43794">
    <property type="entry name" value="AMINOHYDROLASE SSNA-RELATED"/>
    <property type="match status" value="1"/>
</dbReference>
<dbReference type="SUPFAM" id="SSF51338">
    <property type="entry name" value="Composite domain of metallo-dependent hydrolases"/>
    <property type="match status" value="1"/>
</dbReference>
<dbReference type="InterPro" id="IPR050287">
    <property type="entry name" value="MTA/SAH_deaminase"/>
</dbReference>
<evidence type="ECO:0000313" key="3">
    <source>
        <dbReference type="EMBL" id="GAA0035525.1"/>
    </source>
</evidence>
<gene>
    <name evidence="3" type="ORF">NCCP602_14860</name>
</gene>
<feature type="domain" description="Amidohydrolase-related" evidence="2">
    <location>
        <begin position="267"/>
        <end position="422"/>
    </location>
</feature>
<dbReference type="Pfam" id="PF01979">
    <property type="entry name" value="Amidohydro_1"/>
    <property type="match status" value="2"/>
</dbReference>
<keyword evidence="1" id="KW-0378">Hydrolase</keyword>
<dbReference type="Proteomes" id="UP001498238">
    <property type="component" value="Unassembled WGS sequence"/>
</dbReference>
<sequence>MDTFDPAETGHSGDRFVIRGGAVMSLDPAVGDFDTGDVLVDGTTIVEVAPRIDAADIPVIDATGKIVMPGFIDTHHHQFETGLRSFLADGLLFDDGQPHGRVNYFDYILGRFAGAYRPEDVYINTLFGALSQLDCGVTTVLDVSQIHHTPDHSNATVQALSDSGKRAVLGYFEGSGQHPDFAYPGDAQRLLEEHFSSTDQLVTMMMGGEIYLPGYEETWRLGRELGLPVVCHVVGSFAGMRPEFDKVVDSGALGPDNLFIHMTEVSDRGWQAAKDAGAKVSAAVPIELNMRHGTPPLLKAVAMDMQPSLSTDVECTMTADFFTQMRSAMTLQRGQVNQMVLDGAEDVPELATTRDVLRWATVNGAEGLGLADRVGSLTPGKEADILILDAEAINVAPLNNVPGAVVSLMERSNVESVIVAGAVRKWQGRLLDVDLQRLRTQLEASRDHLFDAAGIERDLFAGG</sequence>
<dbReference type="SUPFAM" id="SSF51556">
    <property type="entry name" value="Metallo-dependent hydrolases"/>
    <property type="match status" value="1"/>
</dbReference>
<dbReference type="InterPro" id="IPR011059">
    <property type="entry name" value="Metal-dep_hydrolase_composite"/>
</dbReference>
<organism evidence="3 4">
    <name type="scientific">Brevibacterium metallidurans</name>
    <dbReference type="NCBI Taxonomy" id="1482676"/>
    <lineage>
        <taxon>Bacteria</taxon>
        <taxon>Bacillati</taxon>
        <taxon>Actinomycetota</taxon>
        <taxon>Actinomycetes</taxon>
        <taxon>Micrococcales</taxon>
        <taxon>Brevibacteriaceae</taxon>
        <taxon>Brevibacterium</taxon>
    </lineage>
</organism>
<dbReference type="EMBL" id="BAAAAF010000004">
    <property type="protein sequence ID" value="GAA0035525.1"/>
    <property type="molecule type" value="Genomic_DNA"/>
</dbReference>
<evidence type="ECO:0000256" key="1">
    <source>
        <dbReference type="ARBA" id="ARBA00022801"/>
    </source>
</evidence>
<dbReference type="Gene3D" id="3.20.20.140">
    <property type="entry name" value="Metal-dependent hydrolases"/>
    <property type="match status" value="1"/>
</dbReference>
<keyword evidence="4" id="KW-1185">Reference proteome</keyword>
<dbReference type="NCBIfam" id="NF006056">
    <property type="entry name" value="PRK08204.1"/>
    <property type="match status" value="1"/>
</dbReference>
<evidence type="ECO:0000313" key="4">
    <source>
        <dbReference type="Proteomes" id="UP001498238"/>
    </source>
</evidence>
<comment type="caution">
    <text evidence="3">The sequence shown here is derived from an EMBL/GenBank/DDBJ whole genome shotgun (WGS) entry which is preliminary data.</text>
</comment>
<evidence type="ECO:0000259" key="2">
    <source>
        <dbReference type="Pfam" id="PF01979"/>
    </source>
</evidence>
<name>A0ABN0SMJ5_9MICO</name>
<feature type="domain" description="Amidohydrolase-related" evidence="2">
    <location>
        <begin position="66"/>
        <end position="170"/>
    </location>
</feature>
<dbReference type="Gene3D" id="2.30.40.10">
    <property type="entry name" value="Urease, subunit C, domain 1"/>
    <property type="match status" value="1"/>
</dbReference>
<protein>
    <submittedName>
        <fullName evidence="3">Amidohydrolase family protein</fullName>
    </submittedName>
</protein>
<accession>A0ABN0SMJ5</accession>
<dbReference type="RefSeq" id="WP_339392404.1">
    <property type="nucleotide sequence ID" value="NZ_BAAAAF010000004.1"/>
</dbReference>
<proteinExistence type="predicted"/>
<reference evidence="3 4" key="1">
    <citation type="submission" date="2024-01" db="EMBL/GenBank/DDBJ databases">
        <title>Characterization of antibiotic resistant novel bacterial strains and their environmental applications.</title>
        <authorList>
            <person name="Manzoor S."/>
            <person name="Abbas S."/>
            <person name="Arshad M."/>
            <person name="Ahmed I."/>
        </authorList>
    </citation>
    <scope>NUCLEOTIDE SEQUENCE [LARGE SCALE GENOMIC DNA]</scope>
    <source>
        <strain evidence="3 4">NCCP-602</strain>
    </source>
</reference>
<dbReference type="PANTHER" id="PTHR43794:SF11">
    <property type="entry name" value="AMIDOHYDROLASE-RELATED DOMAIN-CONTAINING PROTEIN"/>
    <property type="match status" value="1"/>
</dbReference>
<dbReference type="InterPro" id="IPR032466">
    <property type="entry name" value="Metal_Hydrolase"/>
</dbReference>
<dbReference type="InterPro" id="IPR006680">
    <property type="entry name" value="Amidohydro-rel"/>
</dbReference>